<evidence type="ECO:0000313" key="2">
    <source>
        <dbReference type="Proteomes" id="UP000315783"/>
    </source>
</evidence>
<keyword evidence="2" id="KW-1185">Reference proteome</keyword>
<proteinExistence type="predicted"/>
<name>A0A545V7W4_9HYPO</name>
<sequence>MKEARFSSRNGIQTATEEASSSYIARLSGGHCLPPRPPLSCSAYSWHAHPVAEMNAGKMLAWKQGDEQLGTQLSSATAAGRLASGPVQQVQCATLIKGRTVVATPPAAGGGGASLTLEKGKEHWSFWGGTLRLMTALCTLYTRMLKSEPGMKTRTGRVERLCLVLVAFGIGWVEKRPSK</sequence>
<dbReference type="EMBL" id="SPUK01000004">
    <property type="protein sequence ID" value="TQV97799.1"/>
    <property type="molecule type" value="Genomic_DNA"/>
</dbReference>
<organism evidence="1 2">
    <name type="scientific">Cordyceps javanica</name>
    <dbReference type="NCBI Taxonomy" id="43265"/>
    <lineage>
        <taxon>Eukaryota</taxon>
        <taxon>Fungi</taxon>
        <taxon>Dikarya</taxon>
        <taxon>Ascomycota</taxon>
        <taxon>Pezizomycotina</taxon>
        <taxon>Sordariomycetes</taxon>
        <taxon>Hypocreomycetidae</taxon>
        <taxon>Hypocreales</taxon>
        <taxon>Cordycipitaceae</taxon>
        <taxon>Cordyceps</taxon>
    </lineage>
</organism>
<dbReference type="Proteomes" id="UP000315783">
    <property type="component" value="Unassembled WGS sequence"/>
</dbReference>
<gene>
    <name evidence="1" type="ORF">IF1G_03542</name>
</gene>
<evidence type="ECO:0000313" key="1">
    <source>
        <dbReference type="EMBL" id="TQV97799.1"/>
    </source>
</evidence>
<protein>
    <submittedName>
        <fullName evidence="1">Uncharacterized protein</fullName>
    </submittedName>
</protein>
<accession>A0A545V7W4</accession>
<reference evidence="1 2" key="1">
    <citation type="journal article" date="2019" name="Appl. Microbiol. Biotechnol.">
        <title>Genome sequence of Isaria javanica and comparative genome analysis insights into family S53 peptidase evolution in fungal entomopathogens.</title>
        <authorList>
            <person name="Lin R."/>
            <person name="Zhang X."/>
            <person name="Xin B."/>
            <person name="Zou M."/>
            <person name="Gao Y."/>
            <person name="Qin F."/>
            <person name="Hu Q."/>
            <person name="Xie B."/>
            <person name="Cheng X."/>
        </authorList>
    </citation>
    <scope>NUCLEOTIDE SEQUENCE [LARGE SCALE GENOMIC DNA]</scope>
    <source>
        <strain evidence="1 2">IJ1G</strain>
    </source>
</reference>
<comment type="caution">
    <text evidence="1">The sequence shown here is derived from an EMBL/GenBank/DDBJ whole genome shotgun (WGS) entry which is preliminary data.</text>
</comment>
<dbReference type="AlphaFoldDB" id="A0A545V7W4"/>